<dbReference type="InterPro" id="IPR001431">
    <property type="entry name" value="Pept_M16_Zn_BS"/>
</dbReference>
<comment type="caution">
    <text evidence="11">The sequence shown here is derived from an EMBL/GenBank/DDBJ whole genome shotgun (WGS) entry which is preliminary data.</text>
</comment>
<dbReference type="Pfam" id="PF00675">
    <property type="entry name" value="Peptidase_M16"/>
    <property type="match status" value="1"/>
</dbReference>
<reference evidence="11 12" key="1">
    <citation type="submission" date="2020-08" db="EMBL/GenBank/DDBJ databases">
        <title>Genomic Encyclopedia of Type Strains, Phase IV (KMG-IV): sequencing the most valuable type-strain genomes for metagenomic binning, comparative biology and taxonomic classification.</title>
        <authorList>
            <person name="Goeker M."/>
        </authorList>
    </citation>
    <scope>NUCLEOTIDE SEQUENCE [LARGE SCALE GENOMIC DNA]</scope>
    <source>
        <strain evidence="11 12">DSM 24625</strain>
    </source>
</reference>
<evidence type="ECO:0000313" key="12">
    <source>
        <dbReference type="Proteomes" id="UP000555838"/>
    </source>
</evidence>
<evidence type="ECO:0000259" key="9">
    <source>
        <dbReference type="Pfam" id="PF00675"/>
    </source>
</evidence>
<evidence type="ECO:0000256" key="7">
    <source>
        <dbReference type="ARBA" id="ARBA00023049"/>
    </source>
</evidence>
<dbReference type="PROSITE" id="PS00143">
    <property type="entry name" value="INSULINASE"/>
    <property type="match status" value="1"/>
</dbReference>
<sequence length="932" mass="108625">MNYQRIRNYCKFTSIFLFFFSCVSNELKLDENLVKGKLVNGLRYYIYKNQTPKNSVNMGIVFNVGSLNEEDNERGIAHYLEHMAFNGTKDYPGNSIIDVLKKFGMQFGADINAATSFDFTYYRLDLSDGNNKDEIDESMNILRNWASQISFMKEEIDLERNIIIEEKKLSETYPRRIYEKMYKFLASGSIYEFRDPIGLEEQILSFQPKDFKKFYRKWYRPELASVIVVGDINPIEIEDKIKKQFISWENPIDKIKEVKISLDIEFKDKFLLLEDLEVGEPGLMFFKKEIVNPAKTKNDVLNDLKRSLLASLFENRFSELKTAGVKHFKNVSNNDFFSFKSDNNTIVARSIALNFNSDYLNEGIEDFFYELERIRRFGFTQGEFEKIRSQFLKSLELRKKNMNKRNSSTIFQDLIDIAIDGSNKYDMSEYCDLSVQHLEKLDLKTINNLVEKEFDVKNCAIFYSYYGKVHPTLAFEDIDNLQKIALKREFKLYENSSIEGKFFKKSLDNKNIIKENEFENKISSFVLENGVEVYFKYNDQKKGVIDFSATSWGGLLNEDLRLIPILSFAPGVVSGSGYGDYSALQVEKYLSDKAVSLRVAVGAQESYITGSSDKKDLETLFELIYFTFKEPKIDDVFLQNTINNIKALIKSNENSSNYHFKKAISKFLNNNDPRFKDTKDSDLKYFTKENILSFYKKRFTYANNFKFVFVGDSDIQTIKAYSKKYLGNLDFKKISEYKDLDYSYSKTFNKIVVKKGKNSTSFAYVVYPFKFNYSVEASLNLNALADLLTDGLIKNIREKMSSVYAIQASFDSNLRKNTDSDGILSIFFTTEPKELDNVLNSINSYMIERQKIDFNDKDFSYVKKNYIKNTKINSEKNGYWISNILASVSWYGVFKNNFGVKFVETNLSKDFINKFFKKINLDERAEILLIPE</sequence>
<comment type="cofactor">
    <cofactor evidence="1">
        <name>Zn(2+)</name>
        <dbReference type="ChEBI" id="CHEBI:29105"/>
    </cofactor>
</comment>
<evidence type="ECO:0000256" key="5">
    <source>
        <dbReference type="ARBA" id="ARBA00022801"/>
    </source>
</evidence>
<keyword evidence="12" id="KW-1185">Reference proteome</keyword>
<protein>
    <submittedName>
        <fullName evidence="11">Zinc protease</fullName>
        <ecNumber evidence="11">3.4.24.-</ecNumber>
    </submittedName>
</protein>
<dbReference type="Proteomes" id="UP000555838">
    <property type="component" value="Unassembled WGS sequence"/>
</dbReference>
<evidence type="ECO:0000256" key="6">
    <source>
        <dbReference type="ARBA" id="ARBA00022833"/>
    </source>
</evidence>
<dbReference type="Pfam" id="PF05193">
    <property type="entry name" value="Peptidase_M16_C"/>
    <property type="match status" value="2"/>
</dbReference>
<dbReference type="PANTHER" id="PTHR43690:SF17">
    <property type="entry name" value="PROTEIN YHJJ"/>
    <property type="match status" value="1"/>
</dbReference>
<dbReference type="PROSITE" id="PS51257">
    <property type="entry name" value="PROKAR_LIPOPROTEIN"/>
    <property type="match status" value="1"/>
</dbReference>
<dbReference type="InterPro" id="IPR011765">
    <property type="entry name" value="Pept_M16_N"/>
</dbReference>
<evidence type="ECO:0000256" key="4">
    <source>
        <dbReference type="ARBA" id="ARBA00022723"/>
    </source>
</evidence>
<keyword evidence="5 11" id="KW-0378">Hydrolase</keyword>
<dbReference type="InterPro" id="IPR050626">
    <property type="entry name" value="Peptidase_M16"/>
</dbReference>
<comment type="similarity">
    <text evidence="2 8">Belongs to the peptidase M16 family.</text>
</comment>
<evidence type="ECO:0000259" key="10">
    <source>
        <dbReference type="Pfam" id="PF05193"/>
    </source>
</evidence>
<feature type="domain" description="Peptidase M16 C-terminal" evidence="10">
    <location>
        <begin position="686"/>
        <end position="865"/>
    </location>
</feature>
<keyword evidence="4" id="KW-0479">Metal-binding</keyword>
<dbReference type="PANTHER" id="PTHR43690">
    <property type="entry name" value="NARDILYSIN"/>
    <property type="match status" value="1"/>
</dbReference>
<dbReference type="GO" id="GO:0006508">
    <property type="term" value="P:proteolysis"/>
    <property type="evidence" value="ECO:0007669"/>
    <property type="project" value="UniProtKB-KW"/>
</dbReference>
<keyword evidence="7" id="KW-0482">Metalloprotease</keyword>
<dbReference type="Gene3D" id="3.30.830.10">
    <property type="entry name" value="Metalloenzyme, LuxS/M16 peptidase-like"/>
    <property type="match status" value="4"/>
</dbReference>
<feature type="domain" description="Peptidase M16 C-terminal" evidence="10">
    <location>
        <begin position="206"/>
        <end position="390"/>
    </location>
</feature>
<evidence type="ECO:0000256" key="2">
    <source>
        <dbReference type="ARBA" id="ARBA00007261"/>
    </source>
</evidence>
<name>A0ABR6P8D1_9SPIR</name>
<keyword evidence="3 11" id="KW-0645">Protease</keyword>
<evidence type="ECO:0000256" key="1">
    <source>
        <dbReference type="ARBA" id="ARBA00001947"/>
    </source>
</evidence>
<dbReference type="RefSeq" id="WP_183219364.1">
    <property type="nucleotide sequence ID" value="NZ_CP123998.1"/>
</dbReference>
<evidence type="ECO:0000256" key="8">
    <source>
        <dbReference type="RuleBase" id="RU004447"/>
    </source>
</evidence>
<dbReference type="EMBL" id="JACHFG010000001">
    <property type="protein sequence ID" value="MBB6042522.1"/>
    <property type="molecule type" value="Genomic_DNA"/>
</dbReference>
<dbReference type="InterPro" id="IPR011249">
    <property type="entry name" value="Metalloenz_LuxS/M16"/>
</dbReference>
<dbReference type="SUPFAM" id="SSF63411">
    <property type="entry name" value="LuxS/MPP-like metallohydrolase"/>
    <property type="match status" value="4"/>
</dbReference>
<evidence type="ECO:0000256" key="3">
    <source>
        <dbReference type="ARBA" id="ARBA00022670"/>
    </source>
</evidence>
<dbReference type="GO" id="GO:0008233">
    <property type="term" value="F:peptidase activity"/>
    <property type="evidence" value="ECO:0007669"/>
    <property type="project" value="UniProtKB-KW"/>
</dbReference>
<dbReference type="InterPro" id="IPR007863">
    <property type="entry name" value="Peptidase_M16_C"/>
</dbReference>
<feature type="domain" description="Peptidase M16 N-terminal" evidence="9">
    <location>
        <begin position="46"/>
        <end position="180"/>
    </location>
</feature>
<keyword evidence="6" id="KW-0862">Zinc</keyword>
<proteinExistence type="inferred from homology"/>
<dbReference type="EC" id="3.4.24.-" evidence="11"/>
<evidence type="ECO:0000313" key="11">
    <source>
        <dbReference type="EMBL" id="MBB6042522.1"/>
    </source>
</evidence>
<accession>A0ABR6P8D1</accession>
<gene>
    <name evidence="11" type="ORF">HNP68_000106</name>
</gene>
<organism evidence="11 12">
    <name type="scientific">Borreliella yangtzensis</name>
    <dbReference type="NCBI Taxonomy" id="683292"/>
    <lineage>
        <taxon>Bacteria</taxon>
        <taxon>Pseudomonadati</taxon>
        <taxon>Spirochaetota</taxon>
        <taxon>Spirochaetia</taxon>
        <taxon>Spirochaetales</taxon>
        <taxon>Borreliaceae</taxon>
        <taxon>Borreliella</taxon>
    </lineage>
</organism>